<feature type="region of interest" description="Disordered" evidence="1">
    <location>
        <begin position="145"/>
        <end position="168"/>
    </location>
</feature>
<proteinExistence type="predicted"/>
<reference evidence="3" key="1">
    <citation type="journal article" date="2019" name="Int. J. Syst. Evol. Microbiol.">
        <title>The Global Catalogue of Microorganisms (GCM) 10K type strain sequencing project: providing services to taxonomists for standard genome sequencing and annotation.</title>
        <authorList>
            <consortium name="The Broad Institute Genomics Platform"/>
            <consortium name="The Broad Institute Genome Sequencing Center for Infectious Disease"/>
            <person name="Wu L."/>
            <person name="Ma J."/>
        </authorList>
    </citation>
    <scope>NUCLEOTIDE SEQUENCE [LARGE SCALE GENOMIC DNA]</scope>
    <source>
        <strain evidence="3">JCM 5052</strain>
    </source>
</reference>
<dbReference type="RefSeq" id="WP_346161466.1">
    <property type="nucleotide sequence ID" value="NZ_BAAABZ010000084.1"/>
</dbReference>
<organism evidence="2 3">
    <name type="scientific">Streptomyces mordarskii</name>
    <dbReference type="NCBI Taxonomy" id="1226758"/>
    <lineage>
        <taxon>Bacteria</taxon>
        <taxon>Bacillati</taxon>
        <taxon>Actinomycetota</taxon>
        <taxon>Actinomycetes</taxon>
        <taxon>Kitasatosporales</taxon>
        <taxon>Streptomycetaceae</taxon>
        <taxon>Streptomyces</taxon>
    </lineage>
</organism>
<dbReference type="Proteomes" id="UP001501576">
    <property type="component" value="Unassembled WGS sequence"/>
</dbReference>
<comment type="caution">
    <text evidence="2">The sequence shown here is derived from an EMBL/GenBank/DDBJ whole genome shotgun (WGS) entry which is preliminary data.</text>
</comment>
<evidence type="ECO:0000313" key="2">
    <source>
        <dbReference type="EMBL" id="GAA0569631.1"/>
    </source>
</evidence>
<protein>
    <submittedName>
        <fullName evidence="2">Uncharacterized protein</fullName>
    </submittedName>
</protein>
<sequence length="168" mass="18202">MRAATEGDALVRVAEWMFLFRNQSGPDDPYAWRAHPHVEDSPLRPADVPDVLRMAEEAEGPASAAAAAHRVRRQPSAFRVYGYTGSATPTGFMAMVRLETPLPEDRAGAPVVAAFWDCVETAAPLGPGEHLGIRRFAVRPGRHQGPLPCWTSSADAPPPRRCGPPDAR</sequence>
<keyword evidence="3" id="KW-1185">Reference proteome</keyword>
<name>A0ABP3PKT4_9ACTN</name>
<evidence type="ECO:0000256" key="1">
    <source>
        <dbReference type="SAM" id="MobiDB-lite"/>
    </source>
</evidence>
<evidence type="ECO:0000313" key="3">
    <source>
        <dbReference type="Proteomes" id="UP001501576"/>
    </source>
</evidence>
<gene>
    <name evidence="2" type="ORF">GCM10010390_85870</name>
</gene>
<accession>A0ABP3PKT4</accession>
<dbReference type="EMBL" id="BAAABZ010000084">
    <property type="protein sequence ID" value="GAA0569631.1"/>
    <property type="molecule type" value="Genomic_DNA"/>
</dbReference>